<feature type="non-terminal residue" evidence="1">
    <location>
        <position position="1"/>
    </location>
</feature>
<name>A0AA39MXT1_ARMTA</name>
<dbReference type="GeneID" id="85363086"/>
<accession>A0AA39MXT1</accession>
<dbReference type="RefSeq" id="XP_060327443.1">
    <property type="nucleotide sequence ID" value="XM_060479538.1"/>
</dbReference>
<reference evidence="1" key="1">
    <citation type="submission" date="2023-06" db="EMBL/GenBank/DDBJ databases">
        <authorList>
            <consortium name="Lawrence Berkeley National Laboratory"/>
            <person name="Ahrendt S."/>
            <person name="Sahu N."/>
            <person name="Indic B."/>
            <person name="Wong-Bajracharya J."/>
            <person name="Merenyi Z."/>
            <person name="Ke H.-M."/>
            <person name="Monk M."/>
            <person name="Kocsube S."/>
            <person name="Drula E."/>
            <person name="Lipzen A."/>
            <person name="Balint B."/>
            <person name="Henrissat B."/>
            <person name="Andreopoulos B."/>
            <person name="Martin F.M."/>
            <person name="Harder C.B."/>
            <person name="Rigling D."/>
            <person name="Ford K.L."/>
            <person name="Foster G.D."/>
            <person name="Pangilinan J."/>
            <person name="Papanicolaou A."/>
            <person name="Barry K."/>
            <person name="LaButti K."/>
            <person name="Viragh M."/>
            <person name="Koriabine M."/>
            <person name="Yan M."/>
            <person name="Riley R."/>
            <person name="Champramary S."/>
            <person name="Plett K.L."/>
            <person name="Tsai I.J."/>
            <person name="Slot J."/>
            <person name="Sipos G."/>
            <person name="Plett J."/>
            <person name="Nagy L.G."/>
            <person name="Grigoriev I.V."/>
        </authorList>
    </citation>
    <scope>NUCLEOTIDE SEQUENCE</scope>
    <source>
        <strain evidence="1">CCBAS 213</strain>
    </source>
</reference>
<gene>
    <name evidence="1" type="ORF">EV420DRAFT_1705203</name>
</gene>
<evidence type="ECO:0000313" key="1">
    <source>
        <dbReference type="EMBL" id="KAK0450572.1"/>
    </source>
</evidence>
<proteinExistence type="predicted"/>
<comment type="caution">
    <text evidence="1">The sequence shown here is derived from an EMBL/GenBank/DDBJ whole genome shotgun (WGS) entry which is preliminary data.</text>
</comment>
<dbReference type="EMBL" id="JAUEPS010000035">
    <property type="protein sequence ID" value="KAK0450572.1"/>
    <property type="molecule type" value="Genomic_DNA"/>
</dbReference>
<sequence length="343" mass="38670">YVKINSPISTLIRCENHLFLAIAEVIDLTYQGKHVSELAVAMLTDKTTLVSYQLLYLVPTTSDDGPELKHDWKWSYKRGASHHRIPGRLVHPINPDISTSTRGKPFYVFESAILRALGMSTLDELPEDGQLLPEMVASPGFPYLHAGQACFVCEQDGKEREVIDAAMCTYCQPSVPLDKSAPRVLEHIGAHVLFDSNVDNDLEPCGLCLRPSPICTWYLRRSKGTGYQVDWKKSTCTNRIRFNYNVAAASSNTSPCSNIPIQCQHCPDKSPAVWSYNMVVHIKNKHPHVQPSSYKGAHETDEFEKGLMKNIWTNRHKRKEERKTQGGRRLVISEVHSSRLTLA</sequence>
<dbReference type="AlphaFoldDB" id="A0AA39MXT1"/>
<dbReference type="Proteomes" id="UP001175211">
    <property type="component" value="Unassembled WGS sequence"/>
</dbReference>
<protein>
    <submittedName>
        <fullName evidence="1">Uncharacterized protein</fullName>
    </submittedName>
</protein>
<keyword evidence="2" id="KW-1185">Reference proteome</keyword>
<evidence type="ECO:0000313" key="2">
    <source>
        <dbReference type="Proteomes" id="UP001175211"/>
    </source>
</evidence>
<organism evidence="1 2">
    <name type="scientific">Armillaria tabescens</name>
    <name type="common">Ringless honey mushroom</name>
    <name type="synonym">Agaricus tabescens</name>
    <dbReference type="NCBI Taxonomy" id="1929756"/>
    <lineage>
        <taxon>Eukaryota</taxon>
        <taxon>Fungi</taxon>
        <taxon>Dikarya</taxon>
        <taxon>Basidiomycota</taxon>
        <taxon>Agaricomycotina</taxon>
        <taxon>Agaricomycetes</taxon>
        <taxon>Agaricomycetidae</taxon>
        <taxon>Agaricales</taxon>
        <taxon>Marasmiineae</taxon>
        <taxon>Physalacriaceae</taxon>
        <taxon>Desarmillaria</taxon>
    </lineage>
</organism>